<evidence type="ECO:0000256" key="1">
    <source>
        <dbReference type="SAM" id="MobiDB-lite"/>
    </source>
</evidence>
<feature type="region of interest" description="Disordered" evidence="1">
    <location>
        <begin position="70"/>
        <end position="90"/>
    </location>
</feature>
<sequence>MGYSSLYLITCLNVQEQERACNQQRSAREAEQERQWKQLQQLRQQQTQQQQQIIHDQRVQAMQRMRTVDGSADVTGPEGGAPRSTFPAQRFPLHYSNNEDINRQLRDLLQRHPDKMWPPQSQSEEGLTVANIEGQPFRQPLPVGARPRPPLLPGQRPDQHHAVPLKSLPLFILLKFSSNDSSRVEQNVGTDTSSECGKGLLADSVILEHRRNKMTDYFTALMQTDVPGRWIVASPALKYLPRRQRARIPFIQRRR</sequence>
<proteinExistence type="predicted"/>
<accession>A0A4C1WTP0</accession>
<dbReference type="STRING" id="151549.A0A4C1WTP0"/>
<keyword evidence="3" id="KW-1185">Reference proteome</keyword>
<dbReference type="Proteomes" id="UP000299102">
    <property type="component" value="Unassembled WGS sequence"/>
</dbReference>
<evidence type="ECO:0000313" key="2">
    <source>
        <dbReference type="EMBL" id="GBP54293.1"/>
    </source>
</evidence>
<protein>
    <submittedName>
        <fullName evidence="2">Uncharacterized protein</fullName>
    </submittedName>
</protein>
<evidence type="ECO:0000313" key="3">
    <source>
        <dbReference type="Proteomes" id="UP000299102"/>
    </source>
</evidence>
<dbReference type="EMBL" id="BGZK01000643">
    <property type="protein sequence ID" value="GBP54293.1"/>
    <property type="molecule type" value="Genomic_DNA"/>
</dbReference>
<dbReference type="AlphaFoldDB" id="A0A4C1WTP0"/>
<name>A0A4C1WTP0_EUMVA</name>
<dbReference type="OrthoDB" id="308383at2759"/>
<gene>
    <name evidence="2" type="ORF">EVAR_32640_1</name>
</gene>
<comment type="caution">
    <text evidence="2">The sequence shown here is derived from an EMBL/GenBank/DDBJ whole genome shotgun (WGS) entry which is preliminary data.</text>
</comment>
<organism evidence="2 3">
    <name type="scientific">Eumeta variegata</name>
    <name type="common">Bagworm moth</name>
    <name type="synonym">Eumeta japonica</name>
    <dbReference type="NCBI Taxonomy" id="151549"/>
    <lineage>
        <taxon>Eukaryota</taxon>
        <taxon>Metazoa</taxon>
        <taxon>Ecdysozoa</taxon>
        <taxon>Arthropoda</taxon>
        <taxon>Hexapoda</taxon>
        <taxon>Insecta</taxon>
        <taxon>Pterygota</taxon>
        <taxon>Neoptera</taxon>
        <taxon>Endopterygota</taxon>
        <taxon>Lepidoptera</taxon>
        <taxon>Glossata</taxon>
        <taxon>Ditrysia</taxon>
        <taxon>Tineoidea</taxon>
        <taxon>Psychidae</taxon>
        <taxon>Oiketicinae</taxon>
        <taxon>Eumeta</taxon>
    </lineage>
</organism>
<reference evidence="2 3" key="1">
    <citation type="journal article" date="2019" name="Commun. Biol.">
        <title>The bagworm genome reveals a unique fibroin gene that provides high tensile strength.</title>
        <authorList>
            <person name="Kono N."/>
            <person name="Nakamura H."/>
            <person name="Ohtoshi R."/>
            <person name="Tomita M."/>
            <person name="Numata K."/>
            <person name="Arakawa K."/>
        </authorList>
    </citation>
    <scope>NUCLEOTIDE SEQUENCE [LARGE SCALE GENOMIC DNA]</scope>
</reference>